<feature type="region of interest" description="Disordered" evidence="1">
    <location>
        <begin position="56"/>
        <end position="79"/>
    </location>
</feature>
<dbReference type="EMBL" id="WIGM01000734">
    <property type="protein sequence ID" value="KAF6814306.1"/>
    <property type="molecule type" value="Genomic_DNA"/>
</dbReference>
<organism evidence="2 3">
    <name type="scientific">Colletotrichum musicola</name>
    <dbReference type="NCBI Taxonomy" id="2175873"/>
    <lineage>
        <taxon>Eukaryota</taxon>
        <taxon>Fungi</taxon>
        <taxon>Dikarya</taxon>
        <taxon>Ascomycota</taxon>
        <taxon>Pezizomycotina</taxon>
        <taxon>Sordariomycetes</taxon>
        <taxon>Hypocreomycetidae</taxon>
        <taxon>Glomerellales</taxon>
        <taxon>Glomerellaceae</taxon>
        <taxon>Colletotrichum</taxon>
        <taxon>Colletotrichum orchidearum species complex</taxon>
    </lineage>
</organism>
<reference evidence="2" key="1">
    <citation type="journal article" date="2020" name="Phytopathology">
        <title>Genome Sequence Resources of Colletotrichum truncatum, C. plurivorum, C. musicola, and C. sojae: Four Species Pathogenic to Soybean (Glycine max).</title>
        <authorList>
            <person name="Rogerio F."/>
            <person name="Boufleur T.R."/>
            <person name="Ciampi-Guillardi M."/>
            <person name="Sukno S.A."/>
            <person name="Thon M.R."/>
            <person name="Massola Junior N.S."/>
            <person name="Baroncelli R."/>
        </authorList>
    </citation>
    <scope>NUCLEOTIDE SEQUENCE</scope>
    <source>
        <strain evidence="2">LFN0074</strain>
    </source>
</reference>
<feature type="compositionally biased region" description="Basic and acidic residues" evidence="1">
    <location>
        <begin position="14"/>
        <end position="32"/>
    </location>
</feature>
<dbReference type="OrthoDB" id="5153521at2759"/>
<evidence type="ECO:0000313" key="2">
    <source>
        <dbReference type="EMBL" id="KAF6814306.1"/>
    </source>
</evidence>
<evidence type="ECO:0000313" key="3">
    <source>
        <dbReference type="Proteomes" id="UP000639643"/>
    </source>
</evidence>
<gene>
    <name evidence="2" type="ORF">CMUS01_12672</name>
</gene>
<sequence length="206" mass="23664">MDIMAAPSNSQVQYERDLRSAHQDYKRDKDSQSKWANGARPSAGCLLDWASLEAVGGTEQQRAKTRPRGKNSESSHYRKIQHNVTKFRSHWELPPGRLQSAMQAKEQIKDPLSHSLMDLAPSQGCWRNLTASEDWKYSFDLVESPYQPVTLDVFIKKTTGRDTERMVEKEYEILNENGQVLKGREARQNLRQDHMLAAEDEGFELV</sequence>
<evidence type="ECO:0000256" key="1">
    <source>
        <dbReference type="SAM" id="MobiDB-lite"/>
    </source>
</evidence>
<dbReference type="AlphaFoldDB" id="A0A8H6MZU2"/>
<comment type="caution">
    <text evidence="2">The sequence shown here is derived from an EMBL/GenBank/DDBJ whole genome shotgun (WGS) entry which is preliminary data.</text>
</comment>
<feature type="region of interest" description="Disordered" evidence="1">
    <location>
        <begin position="1"/>
        <end position="41"/>
    </location>
</feature>
<accession>A0A8H6MZU2</accession>
<dbReference type="Proteomes" id="UP000639643">
    <property type="component" value="Unassembled WGS sequence"/>
</dbReference>
<proteinExistence type="predicted"/>
<keyword evidence="3" id="KW-1185">Reference proteome</keyword>
<name>A0A8H6MZU2_9PEZI</name>
<protein>
    <submittedName>
        <fullName evidence="2">Uncharacterized protein</fullName>
    </submittedName>
</protein>